<evidence type="ECO:0000313" key="6">
    <source>
        <dbReference type="EMBL" id="CBS88365.1"/>
    </source>
</evidence>
<keyword evidence="2" id="KW-0813">Transport</keyword>
<name>G7Z9Z1_AZOL4</name>
<dbReference type="InterPro" id="IPR003593">
    <property type="entry name" value="AAA+_ATPase"/>
</dbReference>
<evidence type="ECO:0000259" key="5">
    <source>
        <dbReference type="PROSITE" id="PS50893"/>
    </source>
</evidence>
<dbReference type="Proteomes" id="UP000005667">
    <property type="component" value="Plasmid AZO_p1"/>
</dbReference>
<dbReference type="HOGENOM" id="CLU_000604_1_11_5"/>
<dbReference type="SUPFAM" id="SSF52540">
    <property type="entry name" value="P-loop containing nucleoside triphosphate hydrolases"/>
    <property type="match status" value="1"/>
</dbReference>
<keyword evidence="3" id="KW-0547">Nucleotide-binding</keyword>
<dbReference type="EMBL" id="FQ311869">
    <property type="protein sequence ID" value="CBS88365.1"/>
    <property type="molecule type" value="Genomic_DNA"/>
</dbReference>
<dbReference type="FunFam" id="3.40.50.300:FF:000134">
    <property type="entry name" value="Iron-enterobactin ABC transporter ATP-binding protein"/>
    <property type="match status" value="1"/>
</dbReference>
<protein>
    <submittedName>
        <fullName evidence="6">Iron-siderophore ABC transporter ATP-binding component</fullName>
    </submittedName>
</protein>
<reference evidence="7" key="1">
    <citation type="journal article" date="2011" name="PLoS Genet.">
        <title>Azospirillum genomes reveal transition of bacteria from aquatic to terrestrial environments.</title>
        <authorList>
            <person name="Wisniewski-Dye F."/>
            <person name="Borziak K."/>
            <person name="Khalsa-Moyers G."/>
            <person name="Alexandre G."/>
            <person name="Sukharnikov L.O."/>
            <person name="Wuichet K."/>
            <person name="Hurst G.B."/>
            <person name="McDonald W.H."/>
            <person name="Robertson J.S."/>
            <person name="Barbe V."/>
            <person name="Calteau A."/>
            <person name="Rouy Z."/>
            <person name="Mangenot S."/>
            <person name="Prigent-Combaret C."/>
            <person name="Normand P."/>
            <person name="Boyer M."/>
            <person name="Siguier P."/>
            <person name="Dessaux Y."/>
            <person name="Elmerich C."/>
            <person name="Condemine G."/>
            <person name="Krishnen G."/>
            <person name="Kennedy I."/>
            <person name="Paterson A.H."/>
            <person name="Gonzalez V."/>
            <person name="Mavingui P."/>
            <person name="Zhulin I.B."/>
        </authorList>
    </citation>
    <scope>NUCLEOTIDE SEQUENCE [LARGE SCALE GENOMIC DNA]</scope>
    <source>
        <strain evidence="7">4B</strain>
    </source>
</reference>
<evidence type="ECO:0000313" key="7">
    <source>
        <dbReference type="Proteomes" id="UP000005667"/>
    </source>
</evidence>
<proteinExistence type="inferred from homology"/>
<evidence type="ECO:0000256" key="3">
    <source>
        <dbReference type="ARBA" id="ARBA00022741"/>
    </source>
</evidence>
<keyword evidence="6" id="KW-0614">Plasmid</keyword>
<evidence type="ECO:0000256" key="4">
    <source>
        <dbReference type="ARBA" id="ARBA00022840"/>
    </source>
</evidence>
<organism evidence="6 7">
    <name type="scientific">Azospirillum lipoferum (strain 4B)</name>
    <dbReference type="NCBI Taxonomy" id="862719"/>
    <lineage>
        <taxon>Bacteria</taxon>
        <taxon>Pseudomonadati</taxon>
        <taxon>Pseudomonadota</taxon>
        <taxon>Alphaproteobacteria</taxon>
        <taxon>Rhodospirillales</taxon>
        <taxon>Azospirillaceae</taxon>
        <taxon>Azospirillum</taxon>
    </lineage>
</organism>
<dbReference type="Gene3D" id="3.40.50.300">
    <property type="entry name" value="P-loop containing nucleotide triphosphate hydrolases"/>
    <property type="match status" value="1"/>
</dbReference>
<keyword evidence="4 6" id="KW-0067">ATP-binding</keyword>
<dbReference type="Pfam" id="PF00005">
    <property type="entry name" value="ABC_tran"/>
    <property type="match status" value="1"/>
</dbReference>
<dbReference type="AlphaFoldDB" id="G7Z9Z1"/>
<dbReference type="SMART" id="SM00382">
    <property type="entry name" value="AAA"/>
    <property type="match status" value="1"/>
</dbReference>
<dbReference type="OrthoDB" id="9810077at2"/>
<dbReference type="InterPro" id="IPR003439">
    <property type="entry name" value="ABC_transporter-like_ATP-bd"/>
</dbReference>
<feature type="domain" description="ABC transporter" evidence="5">
    <location>
        <begin position="3"/>
        <end position="235"/>
    </location>
</feature>
<sequence length="253" mass="27818">MSFKTERLTWGIGGKTVLDAVSLEARPGEMLGLLGPNGSGKTSLLRLLAGLKQPQSGRVLLDRTDLRTIPRRTVAQRVAFVEQHATTNANLKVVDVVKLGRFPHRSLFSGWSRADEEAVDGALEKAGMSAKRNDFWHSLSGGEKQRAHIARALAQTPKELILDEPTNHLDIQHQIALLKLVSELAVTSITALHDLNHAAMFCDRLVVLKQGRIVASGPPGEVLTEELLKTVFSVDARVEVSPHHARPHIHYLR</sequence>
<dbReference type="PANTHER" id="PTHR42794">
    <property type="entry name" value="HEMIN IMPORT ATP-BINDING PROTEIN HMUV"/>
    <property type="match status" value="1"/>
</dbReference>
<dbReference type="PANTHER" id="PTHR42794:SF2">
    <property type="entry name" value="ABC TRANSPORTER ATP-BINDING PROTEIN"/>
    <property type="match status" value="1"/>
</dbReference>
<dbReference type="InterPro" id="IPR027417">
    <property type="entry name" value="P-loop_NTPase"/>
</dbReference>
<keyword evidence="7" id="KW-1185">Reference proteome</keyword>
<dbReference type="GO" id="GO:0005524">
    <property type="term" value="F:ATP binding"/>
    <property type="evidence" value="ECO:0007669"/>
    <property type="project" value="UniProtKB-KW"/>
</dbReference>
<dbReference type="PROSITE" id="PS50893">
    <property type="entry name" value="ABC_TRANSPORTER_2"/>
    <property type="match status" value="1"/>
</dbReference>
<accession>G7Z9Z1</accession>
<dbReference type="RefSeq" id="WP_014187834.1">
    <property type="nucleotide sequence ID" value="NC_016585.1"/>
</dbReference>
<dbReference type="KEGG" id="ali:AZOLI_p10041"/>
<comment type="similarity">
    <text evidence="1">Belongs to the ABC transporter superfamily.</text>
</comment>
<gene>
    <name evidence="6" type="ordered locus">AZOLI_p10041</name>
</gene>
<geneLocation type="plasmid" evidence="6 7">
    <name>AZO_p1</name>
</geneLocation>
<dbReference type="CDD" id="cd03214">
    <property type="entry name" value="ABC_Iron-Siderophores_B12_Hemin"/>
    <property type="match status" value="1"/>
</dbReference>
<evidence type="ECO:0000256" key="1">
    <source>
        <dbReference type="ARBA" id="ARBA00005417"/>
    </source>
</evidence>
<dbReference type="GO" id="GO:0016887">
    <property type="term" value="F:ATP hydrolysis activity"/>
    <property type="evidence" value="ECO:0007669"/>
    <property type="project" value="InterPro"/>
</dbReference>
<evidence type="ECO:0000256" key="2">
    <source>
        <dbReference type="ARBA" id="ARBA00022448"/>
    </source>
</evidence>